<comment type="similarity">
    <text evidence="2">Belongs to the CDC37 family.</text>
</comment>
<name>A0A9D4D1X2_DREPO</name>
<dbReference type="PANTHER" id="PTHR12800:SF4">
    <property type="entry name" value="HSP90 CO-CHAPERONE CDC37"/>
    <property type="match status" value="1"/>
</dbReference>
<dbReference type="Gene3D" id="1.20.58.610">
    <property type="entry name" value="Cdc37, Hsp90 binding domain"/>
    <property type="match status" value="1"/>
</dbReference>
<comment type="caution">
    <text evidence="7">The sequence shown here is derived from an EMBL/GenBank/DDBJ whole genome shotgun (WGS) entry which is preliminary data.</text>
</comment>
<feature type="region of interest" description="Disordered" evidence="4">
    <location>
        <begin position="138"/>
        <end position="167"/>
    </location>
</feature>
<dbReference type="AlphaFoldDB" id="A0A9D4D1X2"/>
<organism evidence="7 8">
    <name type="scientific">Dreissena polymorpha</name>
    <name type="common">Zebra mussel</name>
    <name type="synonym">Mytilus polymorpha</name>
    <dbReference type="NCBI Taxonomy" id="45954"/>
    <lineage>
        <taxon>Eukaryota</taxon>
        <taxon>Metazoa</taxon>
        <taxon>Spiralia</taxon>
        <taxon>Lophotrochozoa</taxon>
        <taxon>Mollusca</taxon>
        <taxon>Bivalvia</taxon>
        <taxon>Autobranchia</taxon>
        <taxon>Heteroconchia</taxon>
        <taxon>Euheterodonta</taxon>
        <taxon>Imparidentia</taxon>
        <taxon>Neoheterodontei</taxon>
        <taxon>Myida</taxon>
        <taxon>Dreissenoidea</taxon>
        <taxon>Dreissenidae</taxon>
        <taxon>Dreissena</taxon>
    </lineage>
</organism>
<feature type="domain" description="Cdc37 Hsp90 binding" evidence="6">
    <location>
        <begin position="1"/>
        <end position="77"/>
    </location>
</feature>
<evidence type="ECO:0000259" key="6">
    <source>
        <dbReference type="SMART" id="SM01070"/>
    </source>
</evidence>
<reference evidence="7" key="1">
    <citation type="journal article" date="2019" name="bioRxiv">
        <title>The Genome of the Zebra Mussel, Dreissena polymorpha: A Resource for Invasive Species Research.</title>
        <authorList>
            <person name="McCartney M.A."/>
            <person name="Auch B."/>
            <person name="Kono T."/>
            <person name="Mallez S."/>
            <person name="Zhang Y."/>
            <person name="Obille A."/>
            <person name="Becker A."/>
            <person name="Abrahante J.E."/>
            <person name="Garbe J."/>
            <person name="Badalamenti J.P."/>
            <person name="Herman A."/>
            <person name="Mangelson H."/>
            <person name="Liachko I."/>
            <person name="Sullivan S."/>
            <person name="Sone E.D."/>
            <person name="Koren S."/>
            <person name="Silverstein K.A.T."/>
            <person name="Beckman K.B."/>
            <person name="Gohl D.M."/>
        </authorList>
    </citation>
    <scope>NUCLEOTIDE SEQUENCE</scope>
    <source>
        <strain evidence="7">Duluth1</strain>
        <tissue evidence="7">Whole animal</tissue>
    </source>
</reference>
<evidence type="ECO:0008006" key="9">
    <source>
        <dbReference type="Google" id="ProtNLM"/>
    </source>
</evidence>
<evidence type="ECO:0000256" key="4">
    <source>
        <dbReference type="SAM" id="MobiDB-lite"/>
    </source>
</evidence>
<dbReference type="GO" id="GO:0005737">
    <property type="term" value="C:cytoplasm"/>
    <property type="evidence" value="ECO:0007669"/>
    <property type="project" value="UniProtKB-SubCell"/>
</dbReference>
<dbReference type="GO" id="GO:0051087">
    <property type="term" value="F:protein-folding chaperone binding"/>
    <property type="evidence" value="ECO:0007669"/>
    <property type="project" value="TreeGrafter"/>
</dbReference>
<proteinExistence type="inferred from homology"/>
<dbReference type="SMART" id="SM01070">
    <property type="entry name" value="CDC37_M"/>
    <property type="match status" value="1"/>
</dbReference>
<gene>
    <name evidence="7" type="ORF">DPMN_043865</name>
</gene>
<evidence type="ECO:0000256" key="1">
    <source>
        <dbReference type="ARBA" id="ARBA00004496"/>
    </source>
</evidence>
<dbReference type="EMBL" id="JAIWYP010000011">
    <property type="protein sequence ID" value="KAH3737282.1"/>
    <property type="molecule type" value="Genomic_DNA"/>
</dbReference>
<dbReference type="InterPro" id="IPR004918">
    <property type="entry name" value="Cdc37"/>
</dbReference>
<dbReference type="Gene3D" id="6.10.140.250">
    <property type="match status" value="1"/>
</dbReference>
<feature type="compositionally biased region" description="Basic and acidic residues" evidence="4">
    <location>
        <begin position="71"/>
        <end position="80"/>
    </location>
</feature>
<dbReference type="Proteomes" id="UP000828390">
    <property type="component" value="Unassembled WGS sequence"/>
</dbReference>
<dbReference type="Pfam" id="PF08564">
    <property type="entry name" value="CDC37_C"/>
    <property type="match status" value="1"/>
</dbReference>
<evidence type="ECO:0000313" key="7">
    <source>
        <dbReference type="EMBL" id="KAH3737282.1"/>
    </source>
</evidence>
<evidence type="ECO:0000256" key="2">
    <source>
        <dbReference type="ARBA" id="ARBA00006222"/>
    </source>
</evidence>
<dbReference type="GO" id="GO:0050821">
    <property type="term" value="P:protein stabilization"/>
    <property type="evidence" value="ECO:0007669"/>
    <property type="project" value="TreeGrafter"/>
</dbReference>
<dbReference type="InterPro" id="IPR013873">
    <property type="entry name" value="Cdc37_C"/>
</dbReference>
<feature type="compositionally biased region" description="Acidic residues" evidence="4">
    <location>
        <begin position="154"/>
        <end position="167"/>
    </location>
</feature>
<feature type="domain" description="Cdc37 C-terminal" evidence="5">
    <location>
        <begin position="81"/>
        <end position="161"/>
    </location>
</feature>
<sequence length="167" mass="19094">MEQVSHQTIVMQFILELAKQMELDPRSCIKPFFTRIKQAQKEYQDAFNDELSGFKERIRTRAKQKIEEAIKEHEEEERQKRLGPGGLDPVEVFESLPDTMKACFESKDIEQLQQVVLEMPKAEAEYHMKRCVDSGLWVPGGGSGVQETGAPGEGQEEGEEETYEDAQ</sequence>
<dbReference type="SMART" id="SM01069">
    <property type="entry name" value="CDC37_C"/>
    <property type="match status" value="1"/>
</dbReference>
<protein>
    <recommendedName>
        <fullName evidence="9">Hsp90 co-chaperone Cdc37</fullName>
    </recommendedName>
</protein>
<dbReference type="InterPro" id="IPR038189">
    <property type="entry name" value="Cdc37_Hsp90-bd_sf"/>
</dbReference>
<dbReference type="GO" id="GO:0031072">
    <property type="term" value="F:heat shock protein binding"/>
    <property type="evidence" value="ECO:0007669"/>
    <property type="project" value="TreeGrafter"/>
</dbReference>
<dbReference type="InterPro" id="IPR013874">
    <property type="entry name" value="Cdc37_Hsp90-bd"/>
</dbReference>
<feature type="region of interest" description="Disordered" evidence="4">
    <location>
        <begin position="71"/>
        <end position="90"/>
    </location>
</feature>
<dbReference type="GO" id="GO:0006457">
    <property type="term" value="P:protein folding"/>
    <property type="evidence" value="ECO:0007669"/>
    <property type="project" value="TreeGrafter"/>
</dbReference>
<keyword evidence="3" id="KW-0963">Cytoplasm</keyword>
<keyword evidence="8" id="KW-1185">Reference proteome</keyword>
<evidence type="ECO:0000313" key="8">
    <source>
        <dbReference type="Proteomes" id="UP000828390"/>
    </source>
</evidence>
<evidence type="ECO:0000259" key="5">
    <source>
        <dbReference type="SMART" id="SM01069"/>
    </source>
</evidence>
<dbReference type="Pfam" id="PF08565">
    <property type="entry name" value="CDC37_M"/>
    <property type="match status" value="1"/>
</dbReference>
<comment type="subcellular location">
    <subcellularLocation>
        <location evidence="1">Cytoplasm</location>
    </subcellularLocation>
</comment>
<accession>A0A9D4D1X2</accession>
<reference evidence="7" key="2">
    <citation type="submission" date="2020-11" db="EMBL/GenBank/DDBJ databases">
        <authorList>
            <person name="McCartney M.A."/>
            <person name="Auch B."/>
            <person name="Kono T."/>
            <person name="Mallez S."/>
            <person name="Becker A."/>
            <person name="Gohl D.M."/>
            <person name="Silverstein K.A.T."/>
            <person name="Koren S."/>
            <person name="Bechman K.B."/>
            <person name="Herman A."/>
            <person name="Abrahante J.E."/>
            <person name="Garbe J."/>
        </authorList>
    </citation>
    <scope>NUCLEOTIDE SEQUENCE</scope>
    <source>
        <strain evidence="7">Duluth1</strain>
        <tissue evidence="7">Whole animal</tissue>
    </source>
</reference>
<dbReference type="GO" id="GO:0051082">
    <property type="term" value="F:unfolded protein binding"/>
    <property type="evidence" value="ECO:0007669"/>
    <property type="project" value="TreeGrafter"/>
</dbReference>
<evidence type="ECO:0000256" key="3">
    <source>
        <dbReference type="ARBA" id="ARBA00022490"/>
    </source>
</evidence>
<dbReference type="PANTHER" id="PTHR12800">
    <property type="entry name" value="CDC37-RELATED"/>
    <property type="match status" value="1"/>
</dbReference>
<dbReference type="SUPFAM" id="SSF101391">
    <property type="entry name" value="Hsp90 co-chaperone CDC37"/>
    <property type="match status" value="1"/>
</dbReference>